<gene>
    <name evidence="1" type="ORF">E1292_02705</name>
</gene>
<protein>
    <submittedName>
        <fullName evidence="1">Uncharacterized protein</fullName>
    </submittedName>
</protein>
<dbReference type="Proteomes" id="UP000295258">
    <property type="component" value="Unassembled WGS sequence"/>
</dbReference>
<comment type="caution">
    <text evidence="1">The sequence shown here is derived from an EMBL/GenBank/DDBJ whole genome shotgun (WGS) entry which is preliminary data.</text>
</comment>
<evidence type="ECO:0000313" key="1">
    <source>
        <dbReference type="EMBL" id="TDD12053.1"/>
    </source>
</evidence>
<dbReference type="AlphaFoldDB" id="A0A4R4W7I8"/>
<reference evidence="1 2" key="1">
    <citation type="submission" date="2019-03" db="EMBL/GenBank/DDBJ databases">
        <title>Draft genome sequences of novel Actinobacteria.</title>
        <authorList>
            <person name="Sahin N."/>
            <person name="Ay H."/>
            <person name="Saygin H."/>
        </authorList>
    </citation>
    <scope>NUCLEOTIDE SEQUENCE [LARGE SCALE GENOMIC DNA]</scope>
    <source>
        <strain evidence="1 2">KC310</strain>
    </source>
</reference>
<dbReference type="EMBL" id="SMKO01000004">
    <property type="protein sequence ID" value="TDD12053.1"/>
    <property type="molecule type" value="Genomic_DNA"/>
</dbReference>
<sequence length="77" mass="8622">MGGITKPVDPISCQAIDAWQARPPDQPFFIGAAPVSRWDRRTTLDNLQRMLAAVPLTDRNGSWASCGRDGRSRRQQR</sequence>
<organism evidence="1 2">
    <name type="scientific">Nonomuraea deserti</name>
    <dbReference type="NCBI Taxonomy" id="1848322"/>
    <lineage>
        <taxon>Bacteria</taxon>
        <taxon>Bacillati</taxon>
        <taxon>Actinomycetota</taxon>
        <taxon>Actinomycetes</taxon>
        <taxon>Streptosporangiales</taxon>
        <taxon>Streptosporangiaceae</taxon>
        <taxon>Nonomuraea</taxon>
    </lineage>
</organism>
<proteinExistence type="predicted"/>
<name>A0A4R4W7I8_9ACTN</name>
<accession>A0A4R4W7I8</accession>
<evidence type="ECO:0000313" key="2">
    <source>
        <dbReference type="Proteomes" id="UP000295258"/>
    </source>
</evidence>
<keyword evidence="2" id="KW-1185">Reference proteome</keyword>
<dbReference type="RefSeq" id="WP_132591628.1">
    <property type="nucleotide sequence ID" value="NZ_SMKO01000004.1"/>
</dbReference>